<gene>
    <name evidence="1" type="ORF">CYMTET_53422</name>
</gene>
<protein>
    <submittedName>
        <fullName evidence="1">Uncharacterized protein</fullName>
    </submittedName>
</protein>
<dbReference type="Proteomes" id="UP001190700">
    <property type="component" value="Unassembled WGS sequence"/>
</dbReference>
<accession>A0AAE0EQ28</accession>
<organism evidence="1 2">
    <name type="scientific">Cymbomonas tetramitiformis</name>
    <dbReference type="NCBI Taxonomy" id="36881"/>
    <lineage>
        <taxon>Eukaryota</taxon>
        <taxon>Viridiplantae</taxon>
        <taxon>Chlorophyta</taxon>
        <taxon>Pyramimonadophyceae</taxon>
        <taxon>Pyramimonadales</taxon>
        <taxon>Pyramimonadaceae</taxon>
        <taxon>Cymbomonas</taxon>
    </lineage>
</organism>
<reference evidence="1 2" key="1">
    <citation type="journal article" date="2015" name="Genome Biol. Evol.">
        <title>Comparative Genomics of a Bacterivorous Green Alga Reveals Evolutionary Causalities and Consequences of Phago-Mixotrophic Mode of Nutrition.</title>
        <authorList>
            <person name="Burns J.A."/>
            <person name="Paasch A."/>
            <person name="Narechania A."/>
            <person name="Kim E."/>
        </authorList>
    </citation>
    <scope>NUCLEOTIDE SEQUENCE [LARGE SCALE GENOMIC DNA]</scope>
    <source>
        <strain evidence="1 2">PLY_AMNH</strain>
    </source>
</reference>
<proteinExistence type="predicted"/>
<evidence type="ECO:0000313" key="1">
    <source>
        <dbReference type="EMBL" id="KAK3236436.1"/>
    </source>
</evidence>
<keyword evidence="2" id="KW-1185">Reference proteome</keyword>
<comment type="caution">
    <text evidence="1">The sequence shown here is derived from an EMBL/GenBank/DDBJ whole genome shotgun (WGS) entry which is preliminary data.</text>
</comment>
<name>A0AAE0EQ28_9CHLO</name>
<dbReference type="EMBL" id="LGRX02035036">
    <property type="protein sequence ID" value="KAK3236436.1"/>
    <property type="molecule type" value="Genomic_DNA"/>
</dbReference>
<dbReference type="AlphaFoldDB" id="A0AAE0EQ28"/>
<evidence type="ECO:0000313" key="2">
    <source>
        <dbReference type="Proteomes" id="UP001190700"/>
    </source>
</evidence>
<sequence length="389" mass="44014">MSLMNLVQAPNQTWYNPDAANALTTYRVADSQLIAPAVADAKHYAHPETSHFYYTSSSQFKAQSTSNDYAAYNNYQMGHNLTVRYRNDWTRYANILSSGTSVRLAQAMNGRSFTFSFWLMLDGKGGYTTPNSFTIADFGGDRVNQGLSRSFEIRFWGAGANHNQRIYMQTMFRQFHNSYSSQTEYNFYYTWENIWFFQMNDLNAMQSKAQMMTLVMHANATLDVYLGNMNPDASNVTAIVKGKIGNKQSKQAASTVGSEPDMLIDNAPFYNFSTDTRLYVNLERTAAQGIMALCNLLVLDRSLSQEEVTNLFETGNVNSYAQNVAAWYPMTANWWEDIGPDQAHFSEHLIHTAGYNHANFLLTYGRILAENSEHIGAPGNASTYFLRAF</sequence>